<evidence type="ECO:0000313" key="2">
    <source>
        <dbReference type="Proteomes" id="UP000266841"/>
    </source>
</evidence>
<protein>
    <submittedName>
        <fullName evidence="1">Uncharacterized protein</fullName>
    </submittedName>
</protein>
<organism evidence="1 2">
    <name type="scientific">Thalassiosira oceanica</name>
    <name type="common">Marine diatom</name>
    <dbReference type="NCBI Taxonomy" id="159749"/>
    <lineage>
        <taxon>Eukaryota</taxon>
        <taxon>Sar</taxon>
        <taxon>Stramenopiles</taxon>
        <taxon>Ochrophyta</taxon>
        <taxon>Bacillariophyta</taxon>
        <taxon>Coscinodiscophyceae</taxon>
        <taxon>Thalassiosirophycidae</taxon>
        <taxon>Thalassiosirales</taxon>
        <taxon>Thalassiosiraceae</taxon>
        <taxon>Thalassiosira</taxon>
    </lineage>
</organism>
<dbReference type="OMA" id="WTENCIR"/>
<sequence length="749" mass="84103">MDSDNRGRIAPSEAMENVLRALGSTDISLLVCSCEWDEKSVDWNAVFSLECLPEGESERFLTRWLGISTTVNSKRLSDDERDKVNSIKSGLVDGALNNTDGIPNDDAMWLAGLETLLSICGEDECSIPPHELLRVVMDSYYCSETELDLGGLVSICSAETCLSRMYRLPASLSLLVIRTLLSCSALQNAKKTIACDIKNGRKVRWRRLRSLVEDTLALFQRMLFDHAGLAMDHYEVGGHPSSSAIYSIEPDHVLMLGTWLFTRNVYPSCQCLLTELLREEASKERVSSNKLLETCYKCFGMLTSLLALDSALVDREYIDRTQSLEWVSKCVETSDNFYQQVIAVQQRQSHESHDDSQDSDGDEEEMYIIWRDSRAKGISLAEDLCLYTSLRRSQYCTGNRVSLRDSRDVYDCLGAAQLSYRKLSVESENGRGWAAYFPHVSTLISGFERSSTLTRMEDLGLISLYDHDIMCRVVNCVYLGLDLLSKLLASQDIRPAEASDPTIDWASSQDCLGETVKLLLGLVLRLSSAEASGSKLKYTSIKVMAMTRSLFSLYEPSTQVETVLSTCIELGKSSNERVLVPKVIDLLRPVIMGMCSRVEHYEFNSTLNNSEGSMLADHDASLMLVINQVIETLLVVDNIFDNESVLPKDTAAFMGEVETIASIISVIRLQNMWRSRCQNILDGQQTVENTEAMTTFENSSNQMKDILKVVCSFRRNLALLLDFWRSSDDAPDNFHRLDLLQLALDYLIT</sequence>
<dbReference type="Proteomes" id="UP000266841">
    <property type="component" value="Unassembled WGS sequence"/>
</dbReference>
<keyword evidence="2" id="KW-1185">Reference proteome</keyword>
<comment type="caution">
    <text evidence="1">The sequence shown here is derived from an EMBL/GenBank/DDBJ whole genome shotgun (WGS) entry which is preliminary data.</text>
</comment>
<proteinExistence type="predicted"/>
<evidence type="ECO:0000313" key="1">
    <source>
        <dbReference type="EMBL" id="EJK55541.1"/>
    </source>
</evidence>
<dbReference type="EMBL" id="AGNL01033808">
    <property type="protein sequence ID" value="EJK55541.1"/>
    <property type="molecule type" value="Genomic_DNA"/>
</dbReference>
<dbReference type="OrthoDB" id="10651405at2759"/>
<gene>
    <name evidence="1" type="ORF">THAOC_24724</name>
</gene>
<reference evidence="1 2" key="1">
    <citation type="journal article" date="2012" name="Genome Biol.">
        <title>Genome and low-iron response of an oceanic diatom adapted to chronic iron limitation.</title>
        <authorList>
            <person name="Lommer M."/>
            <person name="Specht M."/>
            <person name="Roy A.S."/>
            <person name="Kraemer L."/>
            <person name="Andreson R."/>
            <person name="Gutowska M.A."/>
            <person name="Wolf J."/>
            <person name="Bergner S.V."/>
            <person name="Schilhabel M.B."/>
            <person name="Klostermeier U.C."/>
            <person name="Beiko R.G."/>
            <person name="Rosenstiel P."/>
            <person name="Hippler M."/>
            <person name="Laroche J."/>
        </authorList>
    </citation>
    <scope>NUCLEOTIDE SEQUENCE [LARGE SCALE GENOMIC DNA]</scope>
    <source>
        <strain evidence="1 2">CCMP1005</strain>
    </source>
</reference>
<accession>K0S3I7</accession>
<name>K0S3I7_THAOC</name>
<dbReference type="AlphaFoldDB" id="K0S3I7"/>
<dbReference type="eggNOG" id="ENOG502R27I">
    <property type="taxonomic scope" value="Eukaryota"/>
</dbReference>